<sequence>MEFRILKYFLAVAREENITKAANVLHITQPTLSRQLAQLEDDLNVKLFIRGKKNITLTNEGMLLRRRAEEIIDMVDKTEHELLEQESVIDGTISLGQGELYSVEVLAKIIKAFKDKYPLVKFNLYTASGEHIKERLDRGLVDVGVFLEPINKAKYEFIRMPVKERWVVVMRADDALAQKNAIEIEDLKKVPLILPWRDDVRSEIANYFGDNFKDLQIDFISNLSTNASIMVQNGLGCAIVVEGSLPFIDNTKICCRPLSPNLTTNTFIAWKRYQPFSLAVEKFIEHIKCFLGMVKP</sequence>
<keyword evidence="7" id="KW-1185">Reference proteome</keyword>
<organism evidence="6 7">
    <name type="scientific">Megamonas hypermegale</name>
    <dbReference type="NCBI Taxonomy" id="158847"/>
    <lineage>
        <taxon>Bacteria</taxon>
        <taxon>Bacillati</taxon>
        <taxon>Bacillota</taxon>
        <taxon>Negativicutes</taxon>
        <taxon>Selenomonadales</taxon>
        <taxon>Selenomonadaceae</taxon>
        <taxon>Megamonas</taxon>
    </lineage>
</organism>
<evidence type="ECO:0000256" key="4">
    <source>
        <dbReference type="ARBA" id="ARBA00023163"/>
    </source>
</evidence>
<dbReference type="Gene3D" id="1.10.10.10">
    <property type="entry name" value="Winged helix-like DNA-binding domain superfamily/Winged helix DNA-binding domain"/>
    <property type="match status" value="1"/>
</dbReference>
<dbReference type="GO" id="GO:0003700">
    <property type="term" value="F:DNA-binding transcription factor activity"/>
    <property type="evidence" value="ECO:0007669"/>
    <property type="project" value="InterPro"/>
</dbReference>
<evidence type="ECO:0000259" key="5">
    <source>
        <dbReference type="PROSITE" id="PS50931"/>
    </source>
</evidence>
<dbReference type="FunFam" id="1.10.10.10:FF:000001">
    <property type="entry name" value="LysR family transcriptional regulator"/>
    <property type="match status" value="1"/>
</dbReference>
<dbReference type="InterPro" id="IPR005119">
    <property type="entry name" value="LysR_subst-bd"/>
</dbReference>
<keyword evidence="4" id="KW-0804">Transcription</keyword>
<gene>
    <name evidence="6" type="primary">hcaR_3</name>
    <name evidence="6" type="ORF">SAMEA4364220_01560</name>
</gene>
<dbReference type="SUPFAM" id="SSF46785">
    <property type="entry name" value="Winged helix' DNA-binding domain"/>
    <property type="match status" value="1"/>
</dbReference>
<dbReference type="PROSITE" id="PS50931">
    <property type="entry name" value="HTH_LYSR"/>
    <property type="match status" value="1"/>
</dbReference>
<dbReference type="Pfam" id="PF00126">
    <property type="entry name" value="HTH_1"/>
    <property type="match status" value="1"/>
</dbReference>
<evidence type="ECO:0000256" key="3">
    <source>
        <dbReference type="ARBA" id="ARBA00023125"/>
    </source>
</evidence>
<dbReference type="InterPro" id="IPR000847">
    <property type="entry name" value="LysR_HTH_N"/>
</dbReference>
<dbReference type="eggNOG" id="COG0583">
    <property type="taxonomic scope" value="Bacteria"/>
</dbReference>
<dbReference type="GeneID" id="78507557"/>
<dbReference type="AlphaFoldDB" id="A0A239TZP9"/>
<dbReference type="Proteomes" id="UP000215383">
    <property type="component" value="Chromosome 1"/>
</dbReference>
<evidence type="ECO:0000256" key="2">
    <source>
        <dbReference type="ARBA" id="ARBA00023015"/>
    </source>
</evidence>
<dbReference type="RefSeq" id="WP_027890239.1">
    <property type="nucleotide sequence ID" value="NZ_CALXYH010000012.1"/>
</dbReference>
<dbReference type="Pfam" id="PF03466">
    <property type="entry name" value="LysR_substrate"/>
    <property type="match status" value="1"/>
</dbReference>
<evidence type="ECO:0000256" key="1">
    <source>
        <dbReference type="ARBA" id="ARBA00009437"/>
    </source>
</evidence>
<dbReference type="EMBL" id="LT906446">
    <property type="protein sequence ID" value="SNV02203.1"/>
    <property type="molecule type" value="Genomic_DNA"/>
</dbReference>
<protein>
    <submittedName>
        <fullName evidence="6">Hca operon transcriptional activator</fullName>
    </submittedName>
</protein>
<dbReference type="InterPro" id="IPR036388">
    <property type="entry name" value="WH-like_DNA-bd_sf"/>
</dbReference>
<dbReference type="GO" id="GO:0005829">
    <property type="term" value="C:cytosol"/>
    <property type="evidence" value="ECO:0007669"/>
    <property type="project" value="TreeGrafter"/>
</dbReference>
<dbReference type="PANTHER" id="PTHR30419">
    <property type="entry name" value="HTH-TYPE TRANSCRIPTIONAL REGULATOR YBHD"/>
    <property type="match status" value="1"/>
</dbReference>
<dbReference type="InterPro" id="IPR036390">
    <property type="entry name" value="WH_DNA-bd_sf"/>
</dbReference>
<dbReference type="InterPro" id="IPR050950">
    <property type="entry name" value="HTH-type_LysR_regulators"/>
</dbReference>
<reference evidence="6 7" key="1">
    <citation type="submission" date="2017-06" db="EMBL/GenBank/DDBJ databases">
        <authorList>
            <consortium name="Pathogen Informatics"/>
        </authorList>
    </citation>
    <scope>NUCLEOTIDE SEQUENCE [LARGE SCALE GENOMIC DNA]</scope>
    <source>
        <strain evidence="6 7">NCTC10570</strain>
    </source>
</reference>
<dbReference type="Gene3D" id="3.40.190.290">
    <property type="match status" value="1"/>
</dbReference>
<feature type="domain" description="HTH lysR-type" evidence="5">
    <location>
        <begin position="1"/>
        <end position="58"/>
    </location>
</feature>
<dbReference type="SUPFAM" id="SSF53850">
    <property type="entry name" value="Periplasmic binding protein-like II"/>
    <property type="match status" value="1"/>
</dbReference>
<comment type="similarity">
    <text evidence="1">Belongs to the LysR transcriptional regulatory family.</text>
</comment>
<accession>A0A239TZP9</accession>
<evidence type="ECO:0000313" key="6">
    <source>
        <dbReference type="EMBL" id="SNV02203.1"/>
    </source>
</evidence>
<keyword evidence="3" id="KW-0238">DNA-binding</keyword>
<dbReference type="PANTHER" id="PTHR30419:SF8">
    <property type="entry name" value="NITROGEN ASSIMILATION TRANSCRIPTIONAL ACTIVATOR-RELATED"/>
    <property type="match status" value="1"/>
</dbReference>
<dbReference type="GO" id="GO:0003677">
    <property type="term" value="F:DNA binding"/>
    <property type="evidence" value="ECO:0007669"/>
    <property type="project" value="UniProtKB-KW"/>
</dbReference>
<name>A0A239TZP9_9FIRM</name>
<evidence type="ECO:0000313" key="7">
    <source>
        <dbReference type="Proteomes" id="UP000215383"/>
    </source>
</evidence>
<keyword evidence="2" id="KW-0805">Transcription regulation</keyword>
<proteinExistence type="inferred from homology"/>
<dbReference type="CDD" id="cd05466">
    <property type="entry name" value="PBP2_LTTR_substrate"/>
    <property type="match status" value="1"/>
</dbReference>
<dbReference type="PRINTS" id="PR00039">
    <property type="entry name" value="HTHLYSR"/>
</dbReference>